<comment type="caution">
    <text evidence="3">The sequence shown here is derived from an EMBL/GenBank/DDBJ whole genome shotgun (WGS) entry which is preliminary data.</text>
</comment>
<organism evidence="3 4">
    <name type="scientific">Orbilia javanica</name>
    <dbReference type="NCBI Taxonomy" id="47235"/>
    <lineage>
        <taxon>Eukaryota</taxon>
        <taxon>Fungi</taxon>
        <taxon>Dikarya</taxon>
        <taxon>Ascomycota</taxon>
        <taxon>Pezizomycotina</taxon>
        <taxon>Orbiliomycetes</taxon>
        <taxon>Orbiliales</taxon>
        <taxon>Orbiliaceae</taxon>
        <taxon>Orbilia</taxon>
    </lineage>
</organism>
<dbReference type="Gene3D" id="3.30.710.10">
    <property type="entry name" value="Potassium Channel Kv1.1, Chain A"/>
    <property type="match status" value="1"/>
</dbReference>
<evidence type="ECO:0000256" key="1">
    <source>
        <dbReference type="SAM" id="MobiDB-lite"/>
    </source>
</evidence>
<feature type="domain" description="BTB" evidence="2">
    <location>
        <begin position="77"/>
        <end position="148"/>
    </location>
</feature>
<dbReference type="SMART" id="SM00225">
    <property type="entry name" value="BTB"/>
    <property type="match status" value="1"/>
</dbReference>
<keyword evidence="4" id="KW-1185">Reference proteome</keyword>
<dbReference type="EMBL" id="JAVHNR010000003">
    <property type="protein sequence ID" value="KAK6347493.1"/>
    <property type="molecule type" value="Genomic_DNA"/>
</dbReference>
<proteinExistence type="predicted"/>
<sequence>MLIQSSSHPINQSSMLDIYQIFTNKRVVMSPKRRICMDPPQRSNPTTPDASLLLAEGVNLSAREECIELCYRMETFSDVTFRVGNPTTGPFKIYKLHRLVLGGQSSYLYNLCVKHTDQSETIDLADIQPYIFDHIVKWLYKAKLSDKTEDMAIIAKIYEVATALKIKELETRCLDTLIMILDREKKREAKGEASILDEMLVKPAQQQQQQQASDTKPFQSIETRPIHLAEINAPVEPMPLMRSNTEGTTSTFRRESRTKEFFKGVMDKVTARDKDPSKEKETGTVSSLSSAFLNRAKFTVRGGQRSVSHPIKTSMISGPFAPAHLVSMPFSQDIGVMPSIPGVQDSGKLTINAEAPGTPKAGSKGSPYRNSSAF</sequence>
<evidence type="ECO:0000313" key="3">
    <source>
        <dbReference type="EMBL" id="KAK6347493.1"/>
    </source>
</evidence>
<dbReference type="SUPFAM" id="SSF54695">
    <property type="entry name" value="POZ domain"/>
    <property type="match status" value="1"/>
</dbReference>
<protein>
    <recommendedName>
        <fullName evidence="2">BTB domain-containing protein</fullName>
    </recommendedName>
</protein>
<gene>
    <name evidence="3" type="ORF">TWF718_005334</name>
</gene>
<dbReference type="AlphaFoldDB" id="A0AAN8MPS7"/>
<dbReference type="CDD" id="cd18186">
    <property type="entry name" value="BTB_POZ_ZBTB_KLHL-like"/>
    <property type="match status" value="1"/>
</dbReference>
<feature type="region of interest" description="Disordered" evidence="1">
    <location>
        <begin position="347"/>
        <end position="374"/>
    </location>
</feature>
<name>A0AAN8MPS7_9PEZI</name>
<dbReference type="PROSITE" id="PS50097">
    <property type="entry name" value="BTB"/>
    <property type="match status" value="1"/>
</dbReference>
<evidence type="ECO:0000313" key="4">
    <source>
        <dbReference type="Proteomes" id="UP001313282"/>
    </source>
</evidence>
<evidence type="ECO:0000259" key="2">
    <source>
        <dbReference type="PROSITE" id="PS50097"/>
    </source>
</evidence>
<dbReference type="InterPro" id="IPR000210">
    <property type="entry name" value="BTB/POZ_dom"/>
</dbReference>
<dbReference type="Pfam" id="PF00651">
    <property type="entry name" value="BTB"/>
    <property type="match status" value="1"/>
</dbReference>
<accession>A0AAN8MPS7</accession>
<dbReference type="InterPro" id="IPR011333">
    <property type="entry name" value="SKP1/BTB/POZ_sf"/>
</dbReference>
<dbReference type="Proteomes" id="UP001313282">
    <property type="component" value="Unassembled WGS sequence"/>
</dbReference>
<reference evidence="3 4" key="1">
    <citation type="submission" date="2019-10" db="EMBL/GenBank/DDBJ databases">
        <authorList>
            <person name="Palmer J.M."/>
        </authorList>
    </citation>
    <scope>NUCLEOTIDE SEQUENCE [LARGE SCALE GENOMIC DNA]</scope>
    <source>
        <strain evidence="3 4">TWF718</strain>
    </source>
</reference>